<feature type="compositionally biased region" description="Polar residues" evidence="4">
    <location>
        <begin position="72"/>
        <end position="86"/>
    </location>
</feature>
<feature type="domain" description="Glycoside hydrolase family 5" evidence="5">
    <location>
        <begin position="198"/>
        <end position="437"/>
    </location>
</feature>
<reference evidence="6 7" key="1">
    <citation type="submission" date="2015-09" db="EMBL/GenBank/DDBJ databases">
        <title>Genome announcement of multiple Pseudomonas syringae strains.</title>
        <authorList>
            <person name="Thakur S."/>
            <person name="Wang P.W."/>
            <person name="Gong Y."/>
            <person name="Weir B.S."/>
            <person name="Guttman D.S."/>
        </authorList>
    </citation>
    <scope>NUCLEOTIDE SEQUENCE [LARGE SCALE GENOMIC DNA]</scope>
    <source>
        <strain evidence="6 7">ICMP9151</strain>
    </source>
</reference>
<feature type="region of interest" description="Disordered" evidence="4">
    <location>
        <begin position="123"/>
        <end position="194"/>
    </location>
</feature>
<dbReference type="AlphaFoldDB" id="A0AA40NZ50"/>
<feature type="compositionally biased region" description="Low complexity" evidence="4">
    <location>
        <begin position="35"/>
        <end position="48"/>
    </location>
</feature>
<dbReference type="GO" id="GO:0000272">
    <property type="term" value="P:polysaccharide catabolic process"/>
    <property type="evidence" value="ECO:0007669"/>
    <property type="project" value="InterPro"/>
</dbReference>
<dbReference type="Gene3D" id="3.20.20.80">
    <property type="entry name" value="Glycosidases"/>
    <property type="match status" value="1"/>
</dbReference>
<keyword evidence="2 3" id="KW-0326">Glycosidase</keyword>
<feature type="compositionally biased region" description="Polar residues" evidence="4">
    <location>
        <begin position="170"/>
        <end position="182"/>
    </location>
</feature>
<evidence type="ECO:0000313" key="7">
    <source>
        <dbReference type="Proteomes" id="UP000050523"/>
    </source>
</evidence>
<evidence type="ECO:0000259" key="5">
    <source>
        <dbReference type="Pfam" id="PF00150"/>
    </source>
</evidence>
<dbReference type="Pfam" id="PF00150">
    <property type="entry name" value="Cellulase"/>
    <property type="match status" value="1"/>
</dbReference>
<proteinExistence type="inferred from homology"/>
<comment type="caution">
    <text evidence="6">The sequence shown here is derived from an EMBL/GenBank/DDBJ whole genome shotgun (WGS) entry which is preliminary data.</text>
</comment>
<comment type="similarity">
    <text evidence="3">Belongs to the glycosyl hydrolase 5 (cellulase A) family.</text>
</comment>
<dbReference type="GO" id="GO:0004553">
    <property type="term" value="F:hydrolase activity, hydrolyzing O-glycosyl compounds"/>
    <property type="evidence" value="ECO:0007669"/>
    <property type="project" value="InterPro"/>
</dbReference>
<dbReference type="InterPro" id="IPR017853">
    <property type="entry name" value="GH"/>
</dbReference>
<dbReference type="Proteomes" id="UP000050523">
    <property type="component" value="Unassembled WGS sequence"/>
</dbReference>
<feature type="compositionally biased region" description="Low complexity" evidence="4">
    <location>
        <begin position="124"/>
        <end position="169"/>
    </location>
</feature>
<gene>
    <name evidence="6" type="ORF">ALO43_100309</name>
</gene>
<accession>A0AA40NZ50</accession>
<evidence type="ECO:0000256" key="2">
    <source>
        <dbReference type="ARBA" id="ARBA00023295"/>
    </source>
</evidence>
<evidence type="ECO:0000256" key="3">
    <source>
        <dbReference type="RuleBase" id="RU361153"/>
    </source>
</evidence>
<dbReference type="InterPro" id="IPR001547">
    <property type="entry name" value="Glyco_hydro_5"/>
</dbReference>
<dbReference type="SUPFAM" id="SSF51445">
    <property type="entry name" value="(Trans)glycosidases"/>
    <property type="match status" value="1"/>
</dbReference>
<evidence type="ECO:0000313" key="6">
    <source>
        <dbReference type="EMBL" id="KPY91448.1"/>
    </source>
</evidence>
<sequence>MSGMGFLKHCEKPFHPSVLRPQKRSNEMTINTHVSNNGSSWSSLSPGNQAPDPQHSGKTSGNAVNFLPPEHTNGSSNAVSWGSGTPNAAIAGPGRASGSGQSELVEALKTLIFTLLKSLMGNTSAGHPSASNSSASEPSASQPSGSSGPGSSSASPDCANSSAADASPPEQSGETFPLNNSGLGAHGGANTVPDRIASPEAARKMVEDVKNAGGGTLRMQMTHDQINDPEQMAKLKAMVDAGDKQGVKVQFTFRDNANGGGGNVLTGEKLKQAADDVKNVVSAVGKHPSFVLDTFNEGGKSATQGWADMQSTLIKSARDAGYKGDIVVEDSNWGGGLTAGGESGLVKYADQLKAANGRGNPGLIGSIHEYASGADASSRLSSEIKALTGAGFKPQIGEVGNANWAGGSNFEERDGANQAVKDNMDALKAAGADVLPWMDQFRDGKIKHDVGFSKGDQFS</sequence>
<organism evidence="6 7">
    <name type="scientific">Pseudomonas tremae</name>
    <dbReference type="NCBI Taxonomy" id="200454"/>
    <lineage>
        <taxon>Bacteria</taxon>
        <taxon>Pseudomonadati</taxon>
        <taxon>Pseudomonadota</taxon>
        <taxon>Gammaproteobacteria</taxon>
        <taxon>Pseudomonadales</taxon>
        <taxon>Pseudomonadaceae</taxon>
        <taxon>Pseudomonas</taxon>
    </lineage>
</organism>
<keyword evidence="1 3" id="KW-0378">Hydrolase</keyword>
<evidence type="ECO:0000256" key="4">
    <source>
        <dbReference type="SAM" id="MobiDB-lite"/>
    </source>
</evidence>
<protein>
    <submittedName>
        <fullName evidence="6">Endoglucanase</fullName>
    </submittedName>
</protein>
<feature type="region of interest" description="Disordered" evidence="4">
    <location>
        <begin position="31"/>
        <end position="100"/>
    </location>
</feature>
<name>A0AA40NZ50_9PSED</name>
<dbReference type="EMBL" id="LJRO01000482">
    <property type="protein sequence ID" value="KPY91448.1"/>
    <property type="molecule type" value="Genomic_DNA"/>
</dbReference>
<evidence type="ECO:0000256" key="1">
    <source>
        <dbReference type="ARBA" id="ARBA00022801"/>
    </source>
</evidence>